<organism evidence="1 2">
    <name type="scientific">Endozoicomonas montiporae CL-33</name>
    <dbReference type="NCBI Taxonomy" id="570277"/>
    <lineage>
        <taxon>Bacteria</taxon>
        <taxon>Pseudomonadati</taxon>
        <taxon>Pseudomonadota</taxon>
        <taxon>Gammaproteobacteria</taxon>
        <taxon>Oceanospirillales</taxon>
        <taxon>Endozoicomonadaceae</taxon>
        <taxon>Endozoicomonas</taxon>
    </lineage>
</organism>
<evidence type="ECO:0000313" key="2">
    <source>
        <dbReference type="Proteomes" id="UP000071065"/>
    </source>
</evidence>
<proteinExistence type="predicted"/>
<dbReference type="KEGG" id="emp:EZMO1_4727"/>
<dbReference type="EMBL" id="CP013251">
    <property type="protein sequence ID" value="AMO58628.1"/>
    <property type="molecule type" value="Genomic_DNA"/>
</dbReference>
<sequence>MMITAALTTAVQAKETNIPRIITSAHTLIELARSLSDLPLTYCEKAGFGDFFRPRQRHNTATADRYAAHSEANSGR</sequence>
<protein>
    <submittedName>
        <fullName evidence="1">Uncharacterized protein</fullName>
    </submittedName>
</protein>
<accession>A0A142BIQ2</accession>
<dbReference type="STRING" id="570277.EZMO1_4727"/>
<gene>
    <name evidence="1" type="ORF">EZMO1_4727</name>
</gene>
<reference evidence="1 2" key="1">
    <citation type="journal article" date="2016" name="Front. Microbiol.">
        <title>Genomic Insight into the Host-Endosymbiont Relationship of Endozoicomonas montiporae CL-33(T) with its Coral Host.</title>
        <authorList>
            <person name="Ding J.-Y."/>
            <person name="Shiu J.-H."/>
            <person name="Chen W.-M."/>
            <person name="Chiang Y.-R."/>
            <person name="Tang S.-L."/>
        </authorList>
    </citation>
    <scope>NUCLEOTIDE SEQUENCE [LARGE SCALE GENOMIC DNA]</scope>
    <source>
        <strain evidence="1 2">CL-33</strain>
    </source>
</reference>
<dbReference type="Proteomes" id="UP000071065">
    <property type="component" value="Chromosome"/>
</dbReference>
<dbReference type="AlphaFoldDB" id="A0A142BIQ2"/>
<name>A0A142BIQ2_9GAMM</name>
<dbReference type="PATRIC" id="fig|570277.3.peg.5056"/>
<evidence type="ECO:0000313" key="1">
    <source>
        <dbReference type="EMBL" id="AMO58628.1"/>
    </source>
</evidence>